<proteinExistence type="predicted"/>
<dbReference type="AlphaFoldDB" id="A0A9X3ILK2"/>
<dbReference type="Proteomes" id="UP001144805">
    <property type="component" value="Unassembled WGS sequence"/>
</dbReference>
<protein>
    <submittedName>
        <fullName evidence="1">Type VI secretion system-associated protein TagO</fullName>
    </submittedName>
</protein>
<keyword evidence="2" id="KW-1185">Reference proteome</keyword>
<comment type="caution">
    <text evidence="1">The sequence shown here is derived from an EMBL/GenBank/DDBJ whole genome shotgun (WGS) entry which is preliminary data.</text>
</comment>
<dbReference type="InterPro" id="IPR017738">
    <property type="entry name" value="T6SS-assoc_VCA0118"/>
</dbReference>
<dbReference type="RefSeq" id="WP_266338591.1">
    <property type="nucleotide sequence ID" value="NZ_JAPKNK010000003.1"/>
</dbReference>
<accession>A0A9X3ILK2</accession>
<gene>
    <name evidence="1" type="ORF">OSH07_10550</name>
</gene>
<dbReference type="EMBL" id="JAPKNK010000003">
    <property type="protein sequence ID" value="MCX5569631.1"/>
    <property type="molecule type" value="Genomic_DNA"/>
</dbReference>
<evidence type="ECO:0000313" key="1">
    <source>
        <dbReference type="EMBL" id="MCX5569631.1"/>
    </source>
</evidence>
<reference evidence="1" key="1">
    <citation type="submission" date="2022-11" db="EMBL/GenBank/DDBJ databases">
        <title>Biodiversity and phylogenetic relationships of bacteria.</title>
        <authorList>
            <person name="Machado R.A.R."/>
            <person name="Bhat A."/>
            <person name="Loulou A."/>
            <person name="Kallel S."/>
        </authorList>
    </citation>
    <scope>NUCLEOTIDE SEQUENCE</scope>
    <source>
        <strain evidence="1">K-TC2</strain>
    </source>
</reference>
<name>A0A9X3ILK2_9HYPH</name>
<dbReference type="Pfam" id="PF11319">
    <property type="entry name" value="VasI"/>
    <property type="match status" value="1"/>
</dbReference>
<organism evidence="1 2">
    <name type="scientific">Kaistia nematophila</name>
    <dbReference type="NCBI Taxonomy" id="2994654"/>
    <lineage>
        <taxon>Bacteria</taxon>
        <taxon>Pseudomonadati</taxon>
        <taxon>Pseudomonadota</taxon>
        <taxon>Alphaproteobacteria</taxon>
        <taxon>Hyphomicrobiales</taxon>
        <taxon>Kaistiaceae</taxon>
        <taxon>Kaistia</taxon>
    </lineage>
</organism>
<evidence type="ECO:0000313" key="2">
    <source>
        <dbReference type="Proteomes" id="UP001144805"/>
    </source>
</evidence>
<sequence length="194" mass="21252">MVDDGQRLACFDRAADADPGVNSANQKLSVEAGTSKPTIVPPPSKTDTKAGVWEIGRQRSEIAGTDDVFLSVWGTPYRGRYGKNVVPVLWVRCHEKKTGVMVVWGSYLGLDETRVEWRIDEGGRSTGSWRISSDREAVGLWTGASAIPFIRTLLGKNRIAMRVIPYGEDPAETVFPITGLDKQIGEVKSACGWK</sequence>